<evidence type="ECO:0000256" key="11">
    <source>
        <dbReference type="ARBA" id="ARBA00022777"/>
    </source>
</evidence>
<evidence type="ECO:0000256" key="10">
    <source>
        <dbReference type="ARBA" id="ARBA00022741"/>
    </source>
</evidence>
<dbReference type="GO" id="GO:0030246">
    <property type="term" value="F:carbohydrate binding"/>
    <property type="evidence" value="ECO:0007669"/>
    <property type="project" value="UniProtKB-KW"/>
</dbReference>
<name>A0A125SL75_9BRYO</name>
<dbReference type="GO" id="GO:0005886">
    <property type="term" value="C:plasma membrane"/>
    <property type="evidence" value="ECO:0007669"/>
    <property type="project" value="UniProtKB-SubCell"/>
</dbReference>
<feature type="transmembrane region" description="Helical" evidence="21">
    <location>
        <begin position="450"/>
        <end position="472"/>
    </location>
</feature>
<keyword evidence="5 20" id="KW-0808">Transferase</keyword>
<evidence type="ECO:0000256" key="15">
    <source>
        <dbReference type="ARBA" id="ARBA00023157"/>
    </source>
</evidence>
<dbReference type="GO" id="GO:0004674">
    <property type="term" value="F:protein serine/threonine kinase activity"/>
    <property type="evidence" value="ECO:0007669"/>
    <property type="project" value="UniProtKB-KW"/>
</dbReference>
<evidence type="ECO:0000259" key="24">
    <source>
        <dbReference type="PROSITE" id="PS50927"/>
    </source>
</evidence>
<dbReference type="Gene3D" id="3.30.200.20">
    <property type="entry name" value="Phosphorylase Kinase, domain 1"/>
    <property type="match status" value="1"/>
</dbReference>
<keyword evidence="4" id="KW-0245">EGF-like domain</keyword>
<dbReference type="PROSITE" id="PS00108">
    <property type="entry name" value="PROTEIN_KINASE_ST"/>
    <property type="match status" value="1"/>
</dbReference>
<dbReference type="FunFam" id="2.90.10.10:FF:000016">
    <property type="entry name" value="G-type lectin S-receptor-like serine/threonine-protein kinase"/>
    <property type="match status" value="1"/>
</dbReference>
<dbReference type="Pfam" id="PF08276">
    <property type="entry name" value="PAN_2"/>
    <property type="match status" value="1"/>
</dbReference>
<dbReference type="InterPro" id="IPR036426">
    <property type="entry name" value="Bulb-type_lectin_dom_sf"/>
</dbReference>
<evidence type="ECO:0000313" key="26">
    <source>
        <dbReference type="EMBL" id="AMH40476.1"/>
    </source>
</evidence>
<sequence length="841" mass="92713">MELCRNILWVLLPLVLTVTKAMAQTQSGASFTVGASLGTNQTWLSENGTFTMGYTPIPANSTSLYLGVWYSGVQVVPVWLMHRERPVKAGATLTLTRGGNLVLVDADGSQVFTSNTSALGVVGGQFLENGNIVLQNGSDATVWDSFNYPTDTFLPGLVVQVGHKFTSWKSNDDPSPGLYTFGIMANGELHFMWNNSQLYYSSGPWAGSYYTNPPQLGRTTPPDVFHYDNSTGSPRIWYTTSGRSVTADITLKRMRLDPDGVARQHIWVIDTVSWQTFISAPMEPCDAYRVCGQNSLCTSSNYIPGCSCLPDHQPVSASEWNDQDYWLHGCSRDPQILQCTNGSSPDATTSFLALADATTLEGDQQTQIYFNETESSCREKCVQNCSCSGYSFMTGITAIPNCTLHSASTVVYNARTSNDSVTTPFMLRFQAIPSPIVGDSKGSSFTGTKLIVTVVVLVSFLILVLVAALLWWRFRMHKRGGEGSLKDFSAVGVVRFSYKELVDATGNFSKQLGGGGFGPVHKGTLGDKSEVAVKTLQKLKQGEQEFRTEVAVIGTVQHINIVRLRGFCAEGDHRALVYEFIPNGSLEKYLFTKSDEKEQVQEVLDWKTRMTIALGTARGLAYLHHECRSAIIHCDIKPENILLTADFTPKVSDLGLAKLLGKDVSRVITMIRGTRGYLAPEWLTNCTLTSKVDVYSFGMTLLELISGRRTVDLSQPSEKYFYAVWVYKEMVRGEPLTTLVDERLTKGSVEEDELRRALQVGLWCAQDDPDKRPSMRDVVKMLEGTLDIPDAPVPPSYAQTSDEGFHSGHAAVFNTTDLSDQDGSSQMNKISFEYTQTFSAR</sequence>
<evidence type="ECO:0000256" key="21">
    <source>
        <dbReference type="SAM" id="Phobius"/>
    </source>
</evidence>
<keyword evidence="11 20" id="KW-0418">Kinase</keyword>
<evidence type="ECO:0000256" key="5">
    <source>
        <dbReference type="ARBA" id="ARBA00022679"/>
    </source>
</evidence>
<dbReference type="PIRSF" id="PIRSF000641">
    <property type="entry name" value="SRK"/>
    <property type="match status" value="1"/>
</dbReference>
<dbReference type="Gene3D" id="2.90.10.10">
    <property type="entry name" value="Bulb-type lectin domain"/>
    <property type="match status" value="1"/>
</dbReference>
<keyword evidence="13 21" id="KW-1133">Transmembrane helix</keyword>
<reference evidence="26" key="1">
    <citation type="submission" date="2015-09" db="EMBL/GenBank/DDBJ databases">
        <title>A Lectin Receptor-like Kinase from Antarctic Moss Enhances Tolerance to Cold-stress but Sensitive to Salt and ABA treatment.</title>
        <authorList>
            <person name="Liu S."/>
            <person name="Zhang P."/>
            <person name="Wang J."/>
            <person name="Wang T."/>
        </authorList>
    </citation>
    <scope>NUCLEOTIDE SEQUENCE</scope>
    <source>
        <strain evidence="26">Antarctic moss No.L</strain>
    </source>
</reference>
<evidence type="ECO:0000259" key="23">
    <source>
        <dbReference type="PROSITE" id="PS50011"/>
    </source>
</evidence>
<dbReference type="PANTHER" id="PTHR47974">
    <property type="entry name" value="OS07G0415500 PROTEIN"/>
    <property type="match status" value="1"/>
</dbReference>
<comment type="similarity">
    <text evidence="20">Belongs to the protein kinase superfamily. Ser/Thr protein kinase family.</text>
</comment>
<evidence type="ECO:0000256" key="17">
    <source>
        <dbReference type="ARBA" id="ARBA00023180"/>
    </source>
</evidence>
<evidence type="ECO:0000256" key="4">
    <source>
        <dbReference type="ARBA" id="ARBA00022536"/>
    </source>
</evidence>
<keyword evidence="17" id="KW-0325">Glycoprotein</keyword>
<evidence type="ECO:0000256" key="2">
    <source>
        <dbReference type="ARBA" id="ARBA00022475"/>
    </source>
</evidence>
<dbReference type="SUPFAM" id="SSF51110">
    <property type="entry name" value="alpha-D-mannose-specific plant lectins"/>
    <property type="match status" value="1"/>
</dbReference>
<evidence type="ECO:0000256" key="12">
    <source>
        <dbReference type="ARBA" id="ARBA00022840"/>
    </source>
</evidence>
<proteinExistence type="evidence at transcript level"/>
<organism evidence="26">
    <name type="scientific">Pohlia nutans</name>
    <dbReference type="NCBI Taxonomy" id="140635"/>
    <lineage>
        <taxon>Eukaryota</taxon>
        <taxon>Viridiplantae</taxon>
        <taxon>Streptophyta</taxon>
        <taxon>Embryophyta</taxon>
        <taxon>Bryophyta</taxon>
        <taxon>Bryophytina</taxon>
        <taxon>Bryopsida</taxon>
        <taxon>Bryidae</taxon>
        <taxon>Bryanae</taxon>
        <taxon>Bryales</taxon>
        <taxon>Mniaceae</taxon>
        <taxon>Pohlia</taxon>
    </lineage>
</organism>
<comment type="catalytic activity">
    <reaction evidence="19 20">
        <text>L-seryl-[protein] + ATP = O-phospho-L-seryl-[protein] + ADP + H(+)</text>
        <dbReference type="Rhea" id="RHEA:17989"/>
        <dbReference type="Rhea" id="RHEA-COMP:9863"/>
        <dbReference type="Rhea" id="RHEA-COMP:11604"/>
        <dbReference type="ChEBI" id="CHEBI:15378"/>
        <dbReference type="ChEBI" id="CHEBI:29999"/>
        <dbReference type="ChEBI" id="CHEBI:30616"/>
        <dbReference type="ChEBI" id="CHEBI:83421"/>
        <dbReference type="ChEBI" id="CHEBI:456216"/>
        <dbReference type="EC" id="2.7.11.1"/>
    </reaction>
</comment>
<dbReference type="AlphaFoldDB" id="A0A125SL75"/>
<dbReference type="GO" id="GO:0048544">
    <property type="term" value="P:recognition of pollen"/>
    <property type="evidence" value="ECO:0007669"/>
    <property type="project" value="InterPro"/>
</dbReference>
<keyword evidence="7 22" id="KW-0732">Signal</keyword>
<dbReference type="Pfam" id="PF00069">
    <property type="entry name" value="Pkinase"/>
    <property type="match status" value="1"/>
</dbReference>
<dbReference type="FunFam" id="3.30.200.20:FF:000059">
    <property type="entry name" value="S-receptor-like serine/threonine-protein kinase"/>
    <property type="match status" value="1"/>
</dbReference>
<evidence type="ECO:0000256" key="3">
    <source>
        <dbReference type="ARBA" id="ARBA00022527"/>
    </source>
</evidence>
<evidence type="ECO:0000256" key="6">
    <source>
        <dbReference type="ARBA" id="ARBA00022692"/>
    </source>
</evidence>
<dbReference type="GO" id="GO:0005524">
    <property type="term" value="F:ATP binding"/>
    <property type="evidence" value="ECO:0007669"/>
    <property type="project" value="UniProtKB-KW"/>
</dbReference>
<evidence type="ECO:0000256" key="20">
    <source>
        <dbReference type="PIRNR" id="PIRNR000641"/>
    </source>
</evidence>
<feature type="chain" id="PRO_5007179933" description="Receptor-like serine/threonine-protein kinase" evidence="22">
    <location>
        <begin position="24"/>
        <end position="841"/>
    </location>
</feature>
<protein>
    <recommendedName>
        <fullName evidence="20">Receptor-like serine/threonine-protein kinase</fullName>
        <ecNumber evidence="20">2.7.11.1</ecNumber>
    </recommendedName>
</protein>
<keyword evidence="9" id="KW-0677">Repeat</keyword>
<feature type="domain" description="Bulb-type lectin" evidence="24">
    <location>
        <begin position="28"/>
        <end position="147"/>
    </location>
</feature>
<evidence type="ECO:0000256" key="16">
    <source>
        <dbReference type="ARBA" id="ARBA00023170"/>
    </source>
</evidence>
<evidence type="ECO:0000256" key="18">
    <source>
        <dbReference type="ARBA" id="ARBA00047899"/>
    </source>
</evidence>
<gene>
    <name evidence="26" type="primary">LecRLK4</name>
</gene>
<dbReference type="GO" id="GO:0106310">
    <property type="term" value="F:protein serine kinase activity"/>
    <property type="evidence" value="ECO:0007669"/>
    <property type="project" value="RHEA"/>
</dbReference>
<dbReference type="InterPro" id="IPR001480">
    <property type="entry name" value="Bulb-type_lectin_dom"/>
</dbReference>
<evidence type="ECO:0000256" key="1">
    <source>
        <dbReference type="ARBA" id="ARBA00004251"/>
    </source>
</evidence>
<keyword evidence="6 21" id="KW-0812">Transmembrane</keyword>
<dbReference type="InterPro" id="IPR024171">
    <property type="entry name" value="SRK-like_kinase"/>
</dbReference>
<keyword evidence="15" id="KW-1015">Disulfide bond</keyword>
<evidence type="ECO:0000256" key="7">
    <source>
        <dbReference type="ARBA" id="ARBA00022729"/>
    </source>
</evidence>
<evidence type="ECO:0000256" key="19">
    <source>
        <dbReference type="ARBA" id="ARBA00048679"/>
    </source>
</evidence>
<dbReference type="InterPro" id="IPR003609">
    <property type="entry name" value="Pan_app"/>
</dbReference>
<dbReference type="Pfam" id="PF01453">
    <property type="entry name" value="B_lectin"/>
    <property type="match status" value="1"/>
</dbReference>
<dbReference type="CDD" id="cd14066">
    <property type="entry name" value="STKc_IRAK"/>
    <property type="match status" value="1"/>
</dbReference>
<evidence type="ECO:0000256" key="14">
    <source>
        <dbReference type="ARBA" id="ARBA00023136"/>
    </source>
</evidence>
<dbReference type="Pfam" id="PF00954">
    <property type="entry name" value="S_locus_glycop"/>
    <property type="match status" value="1"/>
</dbReference>
<feature type="domain" description="Apple" evidence="25">
    <location>
        <begin position="339"/>
        <end position="429"/>
    </location>
</feature>
<dbReference type="PANTHER" id="PTHR47974:SF19">
    <property type="entry name" value="RECEPTOR-LIKE SERINE_THREONINE-PROTEIN KINASE"/>
    <property type="match status" value="1"/>
</dbReference>
<keyword evidence="3 20" id="KW-0723">Serine/threonine-protein kinase</keyword>
<dbReference type="FunFam" id="1.10.510.10:FF:000384">
    <property type="entry name" value="G-type lectin S-receptor-like serine/threonine-protein kinase"/>
    <property type="match status" value="1"/>
</dbReference>
<evidence type="ECO:0000256" key="8">
    <source>
        <dbReference type="ARBA" id="ARBA00022734"/>
    </source>
</evidence>
<evidence type="ECO:0000256" key="22">
    <source>
        <dbReference type="SAM" id="SignalP"/>
    </source>
</evidence>
<evidence type="ECO:0000256" key="9">
    <source>
        <dbReference type="ARBA" id="ARBA00022737"/>
    </source>
</evidence>
<comment type="catalytic activity">
    <reaction evidence="18 20">
        <text>L-threonyl-[protein] + ATP = O-phospho-L-threonyl-[protein] + ADP + H(+)</text>
        <dbReference type="Rhea" id="RHEA:46608"/>
        <dbReference type="Rhea" id="RHEA-COMP:11060"/>
        <dbReference type="Rhea" id="RHEA-COMP:11605"/>
        <dbReference type="ChEBI" id="CHEBI:15378"/>
        <dbReference type="ChEBI" id="CHEBI:30013"/>
        <dbReference type="ChEBI" id="CHEBI:30616"/>
        <dbReference type="ChEBI" id="CHEBI:61977"/>
        <dbReference type="ChEBI" id="CHEBI:456216"/>
        <dbReference type="EC" id="2.7.11.1"/>
    </reaction>
</comment>
<dbReference type="EC" id="2.7.11.1" evidence="20"/>
<dbReference type="InterPro" id="IPR000858">
    <property type="entry name" value="S_locus_glycoprot_dom"/>
</dbReference>
<dbReference type="InterPro" id="IPR008271">
    <property type="entry name" value="Ser/Thr_kinase_AS"/>
</dbReference>
<keyword evidence="14 21" id="KW-0472">Membrane</keyword>
<keyword evidence="12 20" id="KW-0067">ATP-binding</keyword>
<accession>A0A125SL75</accession>
<dbReference type="EMBL" id="KT734733">
    <property type="protein sequence ID" value="AMH40476.1"/>
    <property type="molecule type" value="mRNA"/>
</dbReference>
<dbReference type="InterPro" id="IPR011009">
    <property type="entry name" value="Kinase-like_dom_sf"/>
</dbReference>
<evidence type="ECO:0000259" key="25">
    <source>
        <dbReference type="PROSITE" id="PS50948"/>
    </source>
</evidence>
<dbReference type="CDD" id="cd00028">
    <property type="entry name" value="B_lectin"/>
    <property type="match status" value="1"/>
</dbReference>
<dbReference type="PROSITE" id="PS50927">
    <property type="entry name" value="BULB_LECTIN"/>
    <property type="match status" value="1"/>
</dbReference>
<dbReference type="PROSITE" id="PS50011">
    <property type="entry name" value="PROTEIN_KINASE_DOM"/>
    <property type="match status" value="1"/>
</dbReference>
<keyword evidence="16 26" id="KW-0675">Receptor</keyword>
<evidence type="ECO:0000256" key="13">
    <source>
        <dbReference type="ARBA" id="ARBA00022989"/>
    </source>
</evidence>
<dbReference type="SMART" id="SM00220">
    <property type="entry name" value="S_TKc"/>
    <property type="match status" value="1"/>
</dbReference>
<dbReference type="PROSITE" id="PS50948">
    <property type="entry name" value="PAN"/>
    <property type="match status" value="1"/>
</dbReference>
<keyword evidence="8 26" id="KW-0430">Lectin</keyword>
<feature type="signal peptide" evidence="22">
    <location>
        <begin position="1"/>
        <end position="23"/>
    </location>
</feature>
<dbReference type="SMART" id="SM00108">
    <property type="entry name" value="B_lectin"/>
    <property type="match status" value="1"/>
</dbReference>
<keyword evidence="10 20" id="KW-0547">Nucleotide-binding</keyword>
<dbReference type="Gene3D" id="1.10.510.10">
    <property type="entry name" value="Transferase(Phosphotransferase) domain 1"/>
    <property type="match status" value="1"/>
</dbReference>
<dbReference type="SUPFAM" id="SSF56112">
    <property type="entry name" value="Protein kinase-like (PK-like)"/>
    <property type="match status" value="1"/>
</dbReference>
<comment type="subcellular location">
    <subcellularLocation>
        <location evidence="1">Cell membrane</location>
        <topology evidence="1">Single-pass type I membrane protein</topology>
    </subcellularLocation>
</comment>
<dbReference type="InterPro" id="IPR000719">
    <property type="entry name" value="Prot_kinase_dom"/>
</dbReference>
<feature type="domain" description="Protein kinase" evidence="23">
    <location>
        <begin position="506"/>
        <end position="786"/>
    </location>
</feature>
<keyword evidence="2" id="KW-1003">Cell membrane</keyword>